<name>C8PCS4_9LACO</name>
<dbReference type="InterPro" id="IPR018356">
    <property type="entry name" value="Tscrpt_reg_HTH_DeoR_CS"/>
</dbReference>
<evidence type="ECO:0000259" key="7">
    <source>
        <dbReference type="PROSITE" id="PS51000"/>
    </source>
</evidence>
<dbReference type="Pfam" id="PF08220">
    <property type="entry name" value="HTH_DeoR"/>
    <property type="match status" value="1"/>
</dbReference>
<gene>
    <name evidence="8" type="primary">lacR</name>
    <name evidence="8" type="ORF">HMPREF0520_0894</name>
</gene>
<evidence type="ECO:0000256" key="5">
    <source>
        <dbReference type="ARBA" id="ARBA00023163"/>
    </source>
</evidence>
<dbReference type="InterPro" id="IPR037171">
    <property type="entry name" value="NagB/RpiA_transferase-like"/>
</dbReference>
<dbReference type="InterPro" id="IPR014036">
    <property type="entry name" value="DeoR-like_C"/>
</dbReference>
<proteinExistence type="predicted"/>
<comment type="function">
    <text evidence="6">Repressor of the lactose catabolism operon. Galactose-6-phosphate is the inducer.</text>
</comment>
<evidence type="ECO:0000256" key="2">
    <source>
        <dbReference type="ARBA" id="ARBA00022491"/>
    </source>
</evidence>
<dbReference type="InterPro" id="IPR036390">
    <property type="entry name" value="WH_DNA-bd_sf"/>
</dbReference>
<dbReference type="PROSITE" id="PS00894">
    <property type="entry name" value="HTH_DEOR_1"/>
    <property type="match status" value="1"/>
</dbReference>
<dbReference type="Pfam" id="PF00455">
    <property type="entry name" value="DeoRC"/>
    <property type="match status" value="1"/>
</dbReference>
<dbReference type="GO" id="GO:0003700">
    <property type="term" value="F:DNA-binding transcription factor activity"/>
    <property type="evidence" value="ECO:0007669"/>
    <property type="project" value="InterPro"/>
</dbReference>
<protein>
    <recommendedName>
        <fullName evidence="1">Lactose phosphotransferase system repressor</fullName>
    </recommendedName>
</protein>
<dbReference type="Gene3D" id="3.40.50.1360">
    <property type="match status" value="1"/>
</dbReference>
<evidence type="ECO:0000313" key="9">
    <source>
        <dbReference type="Proteomes" id="UP000004115"/>
    </source>
</evidence>
<dbReference type="PANTHER" id="PTHR30363:SF4">
    <property type="entry name" value="GLYCEROL-3-PHOSPHATE REGULON REPRESSOR"/>
    <property type="match status" value="1"/>
</dbReference>
<dbReference type="InterPro" id="IPR036388">
    <property type="entry name" value="WH-like_DNA-bd_sf"/>
</dbReference>
<keyword evidence="5" id="KW-0804">Transcription</keyword>
<dbReference type="InterPro" id="IPR050313">
    <property type="entry name" value="Carb_Metab_HTH_regulators"/>
</dbReference>
<organism evidence="8 9">
    <name type="scientific">Lactobacillus iners DSM 13335</name>
    <dbReference type="NCBI Taxonomy" id="525328"/>
    <lineage>
        <taxon>Bacteria</taxon>
        <taxon>Bacillati</taxon>
        <taxon>Bacillota</taxon>
        <taxon>Bacilli</taxon>
        <taxon>Lactobacillales</taxon>
        <taxon>Lactobacillaceae</taxon>
        <taxon>Lactobacillus</taxon>
    </lineage>
</organism>
<dbReference type="PRINTS" id="PR00037">
    <property type="entry name" value="HTHLACR"/>
</dbReference>
<evidence type="ECO:0000256" key="4">
    <source>
        <dbReference type="ARBA" id="ARBA00023125"/>
    </source>
</evidence>
<dbReference type="SUPFAM" id="SSF46785">
    <property type="entry name" value="Winged helix' DNA-binding domain"/>
    <property type="match status" value="1"/>
</dbReference>
<keyword evidence="9" id="KW-1185">Reference proteome</keyword>
<evidence type="ECO:0000313" key="8">
    <source>
        <dbReference type="EMBL" id="EEW51732.1"/>
    </source>
</evidence>
<keyword evidence="3" id="KW-0805">Transcription regulation</keyword>
<dbReference type="PANTHER" id="PTHR30363">
    <property type="entry name" value="HTH-TYPE TRANSCRIPTIONAL REGULATOR SRLR-RELATED"/>
    <property type="match status" value="1"/>
</dbReference>
<dbReference type="PATRIC" id="fig|525328.13.peg.1161"/>
<evidence type="ECO:0000256" key="6">
    <source>
        <dbReference type="ARBA" id="ARBA00024937"/>
    </source>
</evidence>
<sequence>MVAMLKQERFSKIVNILSTEEIVQVSDLANMMNVSEMTIRRDLRELDRRGKVLRVHGGAQSVSSSLIIEKNFNEKREIHVPEKKEVAKKAAKLIKDGETVYVGPGTTLEFMVAELKQKKLRLVTNSIPVFEAARQNANNYDLILIGGSYRRTSGACIGALANHDLKSMGYDRAFVGVNGIIDDALMTANMEEGLTQKIVLDRAVHKYVVCDKFKLNKNDFYNFYKLSDIDRLITNHDVAKKLVDYYGQFIEIDNS</sequence>
<evidence type="ECO:0000256" key="3">
    <source>
        <dbReference type="ARBA" id="ARBA00023015"/>
    </source>
</evidence>
<dbReference type="SMART" id="SM01134">
    <property type="entry name" value="DeoRC"/>
    <property type="match status" value="1"/>
</dbReference>
<comment type="caution">
    <text evidence="8">The sequence shown here is derived from an EMBL/GenBank/DDBJ whole genome shotgun (WGS) entry which is preliminary data.</text>
</comment>
<evidence type="ECO:0000256" key="1">
    <source>
        <dbReference type="ARBA" id="ARBA00021390"/>
    </source>
</evidence>
<keyword evidence="2" id="KW-0678">Repressor</keyword>
<dbReference type="Gene3D" id="1.10.10.10">
    <property type="entry name" value="Winged helix-like DNA-binding domain superfamily/Winged helix DNA-binding domain"/>
    <property type="match status" value="1"/>
</dbReference>
<dbReference type="SUPFAM" id="SSF100950">
    <property type="entry name" value="NagB/RpiA/CoA transferase-like"/>
    <property type="match status" value="1"/>
</dbReference>
<feature type="domain" description="HTH deoR-type" evidence="7">
    <location>
        <begin position="6"/>
        <end position="61"/>
    </location>
</feature>
<dbReference type="EMBL" id="ACLN01000010">
    <property type="protein sequence ID" value="EEW51732.1"/>
    <property type="molecule type" value="Genomic_DNA"/>
</dbReference>
<accession>C8PCS4</accession>
<dbReference type="SMART" id="SM00420">
    <property type="entry name" value="HTH_DEOR"/>
    <property type="match status" value="1"/>
</dbReference>
<dbReference type="PROSITE" id="PS51000">
    <property type="entry name" value="HTH_DEOR_2"/>
    <property type="match status" value="1"/>
</dbReference>
<reference evidence="8 9" key="1">
    <citation type="submission" date="2009-09" db="EMBL/GenBank/DDBJ databases">
        <authorList>
            <person name="Qin X."/>
            <person name="Bachman B."/>
            <person name="Battles P."/>
            <person name="Bell A."/>
            <person name="Bess C."/>
            <person name="Bickham C."/>
            <person name="Chaboub L."/>
            <person name="Chen D."/>
            <person name="Coyle M."/>
            <person name="Deiros D.R."/>
            <person name="Dinh H."/>
            <person name="Forbes L."/>
            <person name="Fowler G."/>
            <person name="Francisco L."/>
            <person name="Fu Q."/>
            <person name="Gubbala S."/>
            <person name="Hale W."/>
            <person name="Han Y."/>
            <person name="Hemphill L."/>
            <person name="Highlander S.K."/>
            <person name="Hirani K."/>
            <person name="Hogues M."/>
            <person name="Jackson L."/>
            <person name="Jakkamsetti A."/>
            <person name="Javaid M."/>
            <person name="Jiang H."/>
            <person name="Korchina V."/>
            <person name="Kovar C."/>
            <person name="Lara F."/>
            <person name="Lee S."/>
            <person name="Mata R."/>
            <person name="Mathew T."/>
            <person name="Moen C."/>
            <person name="Morales K."/>
            <person name="Munidasa M."/>
            <person name="Nazareth L."/>
            <person name="Ngo R."/>
            <person name="Nguyen L."/>
            <person name="Okwuonu G."/>
            <person name="Ongeri F."/>
            <person name="Patil S."/>
            <person name="Petrosino J."/>
            <person name="Pham C."/>
            <person name="Pham P."/>
            <person name="Pu L.-L."/>
            <person name="Puazo M."/>
            <person name="Raj R."/>
            <person name="Reid J."/>
            <person name="Rouhana J."/>
            <person name="Saada N."/>
            <person name="Shang Y."/>
            <person name="Simmons D."/>
            <person name="Thornton R."/>
            <person name="Warren J."/>
            <person name="Weissenberger G."/>
            <person name="Zhang J."/>
            <person name="Zhang L."/>
            <person name="Zhou C."/>
            <person name="Zhu D."/>
            <person name="Muzny D."/>
            <person name="Worley K."/>
            <person name="Gibbs R."/>
        </authorList>
    </citation>
    <scope>NUCLEOTIDE SEQUENCE [LARGE SCALE GENOMIC DNA]</scope>
    <source>
        <strain evidence="8 9">DSM 13335</strain>
    </source>
</reference>
<dbReference type="HOGENOM" id="CLU_060699_1_0_9"/>
<dbReference type="GO" id="GO:0003677">
    <property type="term" value="F:DNA binding"/>
    <property type="evidence" value="ECO:0007669"/>
    <property type="project" value="UniProtKB-KW"/>
</dbReference>
<dbReference type="InterPro" id="IPR001034">
    <property type="entry name" value="DeoR_HTH"/>
</dbReference>
<dbReference type="Proteomes" id="UP000004115">
    <property type="component" value="Unassembled WGS sequence"/>
</dbReference>
<dbReference type="AlphaFoldDB" id="C8PCS4"/>
<keyword evidence="4" id="KW-0238">DNA-binding</keyword>